<keyword evidence="1" id="KW-0540">Nuclease</keyword>
<keyword evidence="4" id="KW-0460">Magnesium</keyword>
<sequence length="124" mass="13711">MGLLLDTHVLLWWLADAPELPEDVKERLDIDPDVHVSAVTIWEISLKQALGKLSGPSDLPEIAERAGFRALPVTSTHGIAAGRLPLLHRDPFDRMLVAQARSEGLTLATRDSDVQRYDVGLLRL</sequence>
<evidence type="ECO:0000256" key="3">
    <source>
        <dbReference type="ARBA" id="ARBA00022801"/>
    </source>
</evidence>
<proteinExistence type="predicted"/>
<gene>
    <name evidence="6" type="ORF">QRT03_16690</name>
</gene>
<dbReference type="InterPro" id="IPR029060">
    <property type="entry name" value="PIN-like_dom_sf"/>
</dbReference>
<dbReference type="PANTHER" id="PTHR36173">
    <property type="entry name" value="RIBONUCLEASE VAPC16-RELATED"/>
    <property type="match status" value="1"/>
</dbReference>
<evidence type="ECO:0000313" key="7">
    <source>
        <dbReference type="Proteomes" id="UP001231924"/>
    </source>
</evidence>
<dbReference type="RefSeq" id="WP_286054054.1">
    <property type="nucleotide sequence ID" value="NZ_JASVWF010000003.1"/>
</dbReference>
<evidence type="ECO:0000256" key="4">
    <source>
        <dbReference type="ARBA" id="ARBA00022842"/>
    </source>
</evidence>
<dbReference type="InterPro" id="IPR041705">
    <property type="entry name" value="PIN_Sll0205"/>
</dbReference>
<name>A0ABT7MAC7_9PSEU</name>
<feature type="domain" description="PIN" evidence="5">
    <location>
        <begin position="4"/>
        <end position="118"/>
    </location>
</feature>
<dbReference type="Pfam" id="PF01850">
    <property type="entry name" value="PIN"/>
    <property type="match status" value="1"/>
</dbReference>
<evidence type="ECO:0000256" key="1">
    <source>
        <dbReference type="ARBA" id="ARBA00022722"/>
    </source>
</evidence>
<protein>
    <submittedName>
        <fullName evidence="6">Type II toxin-antitoxin system VapC family toxin</fullName>
    </submittedName>
</protein>
<comment type="caution">
    <text evidence="6">The sequence shown here is derived from an EMBL/GenBank/DDBJ whole genome shotgun (WGS) entry which is preliminary data.</text>
</comment>
<organism evidence="6 7">
    <name type="scientific">Actinomycetospora termitidis</name>
    <dbReference type="NCBI Taxonomy" id="3053470"/>
    <lineage>
        <taxon>Bacteria</taxon>
        <taxon>Bacillati</taxon>
        <taxon>Actinomycetota</taxon>
        <taxon>Actinomycetes</taxon>
        <taxon>Pseudonocardiales</taxon>
        <taxon>Pseudonocardiaceae</taxon>
        <taxon>Actinomycetospora</taxon>
    </lineage>
</organism>
<dbReference type="CDD" id="cd09872">
    <property type="entry name" value="PIN_Sll0205-like"/>
    <property type="match status" value="1"/>
</dbReference>
<dbReference type="SUPFAM" id="SSF88723">
    <property type="entry name" value="PIN domain-like"/>
    <property type="match status" value="1"/>
</dbReference>
<evidence type="ECO:0000259" key="5">
    <source>
        <dbReference type="Pfam" id="PF01850"/>
    </source>
</evidence>
<keyword evidence="2" id="KW-0479">Metal-binding</keyword>
<evidence type="ECO:0000313" key="6">
    <source>
        <dbReference type="EMBL" id="MDL5157606.1"/>
    </source>
</evidence>
<keyword evidence="3" id="KW-0378">Hydrolase</keyword>
<dbReference type="PANTHER" id="PTHR36173:SF2">
    <property type="entry name" value="RIBONUCLEASE VAPC16"/>
    <property type="match status" value="1"/>
</dbReference>
<dbReference type="InterPro" id="IPR052919">
    <property type="entry name" value="TA_system_RNase"/>
</dbReference>
<evidence type="ECO:0000256" key="2">
    <source>
        <dbReference type="ARBA" id="ARBA00022723"/>
    </source>
</evidence>
<dbReference type="EMBL" id="JASVWF010000003">
    <property type="protein sequence ID" value="MDL5157606.1"/>
    <property type="molecule type" value="Genomic_DNA"/>
</dbReference>
<reference evidence="6 7" key="1">
    <citation type="submission" date="2023-06" db="EMBL/GenBank/DDBJ databases">
        <title>Actinomycetospora Odt1-22.</title>
        <authorList>
            <person name="Supong K."/>
        </authorList>
    </citation>
    <scope>NUCLEOTIDE SEQUENCE [LARGE SCALE GENOMIC DNA]</scope>
    <source>
        <strain evidence="6 7">Odt1-22</strain>
    </source>
</reference>
<dbReference type="Gene3D" id="3.40.50.1010">
    <property type="entry name" value="5'-nuclease"/>
    <property type="match status" value="1"/>
</dbReference>
<accession>A0ABT7MAC7</accession>
<dbReference type="Proteomes" id="UP001231924">
    <property type="component" value="Unassembled WGS sequence"/>
</dbReference>
<dbReference type="InterPro" id="IPR002716">
    <property type="entry name" value="PIN_dom"/>
</dbReference>
<keyword evidence="7" id="KW-1185">Reference proteome</keyword>